<organism evidence="2 3">
    <name type="scientific">Rikenella microfusus</name>
    <dbReference type="NCBI Taxonomy" id="28139"/>
    <lineage>
        <taxon>Bacteria</taxon>
        <taxon>Pseudomonadati</taxon>
        <taxon>Bacteroidota</taxon>
        <taxon>Bacteroidia</taxon>
        <taxon>Bacteroidales</taxon>
        <taxon>Rikenellaceae</taxon>
        <taxon>Rikenella</taxon>
    </lineage>
</organism>
<keyword evidence="1" id="KW-0732">Signal</keyword>
<reference evidence="2 3" key="1">
    <citation type="submission" date="2018-06" db="EMBL/GenBank/DDBJ databases">
        <authorList>
            <consortium name="Pathogen Informatics"/>
            <person name="Doyle S."/>
        </authorList>
    </citation>
    <scope>NUCLEOTIDE SEQUENCE [LARGE SCALE GENOMIC DNA]</scope>
    <source>
        <strain evidence="2 3">NCTC11190</strain>
    </source>
</reference>
<keyword evidence="3" id="KW-1185">Reference proteome</keyword>
<sequence length="373" mass="41979">MRFRIVYLSCCALLVFSCQTQQQPAPAPLLTTIQWDDDSVDRLANIIAQPEIIPLENSRDAAFSGINQIRYHKGHYYIFDKYGANSLLVFDSIGNFIRRIGRKGHGPGEFIQLNAFTIQRDTIFALDANGQKILAYSTEGVYLNDRKTAGLDYPDDLAWLSDGFLFYRALYSDEQPDQVYAVSATNRDMEPLQTDFKYTEQSPRVCFELSFFESDSSIVFSRYLNDTLIVFDRQGGIRETLFWDFGTAAIPRPLRSEVKAVLERSKDFTYLASAAVPAGPFLTGTVSDHGQRGVFLYDSRDKRIYADLTGETIPALPSNLAAKDSTAIVSWLSYGVKDNFIPSLGKERVAELLPALENGQIFLVVYPLKKNVL</sequence>
<accession>A0A379MST4</accession>
<dbReference type="Gene3D" id="2.120.10.30">
    <property type="entry name" value="TolB, C-terminal domain"/>
    <property type="match status" value="1"/>
</dbReference>
<gene>
    <name evidence="2" type="ORF">NCTC11190_01825</name>
</gene>
<dbReference type="OrthoDB" id="1091820at2"/>
<dbReference type="EMBL" id="UGVL01000001">
    <property type="protein sequence ID" value="SUE34593.1"/>
    <property type="molecule type" value="Genomic_DNA"/>
</dbReference>
<evidence type="ECO:0000313" key="2">
    <source>
        <dbReference type="EMBL" id="SUE34593.1"/>
    </source>
</evidence>
<dbReference type="RefSeq" id="WP_084135270.1">
    <property type="nucleotide sequence ID" value="NZ_UGVL01000001.1"/>
</dbReference>
<feature type="chain" id="PRO_5016565521" description="6-bladed beta-propeller" evidence="1">
    <location>
        <begin position="23"/>
        <end position="373"/>
    </location>
</feature>
<dbReference type="STRING" id="880526.GCA_000427365_01995"/>
<dbReference type="AlphaFoldDB" id="A0A379MST4"/>
<evidence type="ECO:0000313" key="3">
    <source>
        <dbReference type="Proteomes" id="UP000255233"/>
    </source>
</evidence>
<evidence type="ECO:0008006" key="4">
    <source>
        <dbReference type="Google" id="ProtNLM"/>
    </source>
</evidence>
<evidence type="ECO:0000256" key="1">
    <source>
        <dbReference type="SAM" id="SignalP"/>
    </source>
</evidence>
<dbReference type="PROSITE" id="PS51257">
    <property type="entry name" value="PROKAR_LIPOPROTEIN"/>
    <property type="match status" value="1"/>
</dbReference>
<feature type="signal peptide" evidence="1">
    <location>
        <begin position="1"/>
        <end position="22"/>
    </location>
</feature>
<dbReference type="Proteomes" id="UP000255233">
    <property type="component" value="Unassembled WGS sequence"/>
</dbReference>
<dbReference type="Pfam" id="PF17170">
    <property type="entry name" value="DUF5128"/>
    <property type="match status" value="1"/>
</dbReference>
<protein>
    <recommendedName>
        <fullName evidence="4">6-bladed beta-propeller</fullName>
    </recommendedName>
</protein>
<proteinExistence type="predicted"/>
<name>A0A379MST4_9BACT</name>
<dbReference type="InterPro" id="IPR011042">
    <property type="entry name" value="6-blade_b-propeller_TolB-like"/>
</dbReference>
<dbReference type="SUPFAM" id="SSF63825">
    <property type="entry name" value="YWTD domain"/>
    <property type="match status" value="1"/>
</dbReference>